<dbReference type="InterPro" id="IPR009553">
    <property type="entry name" value="DUF1173"/>
</dbReference>
<name>A0A1Y0E6X8_9RHOB</name>
<dbReference type="RefSeq" id="WP_087205610.1">
    <property type="nucleotide sequence ID" value="NZ_CP021431.1"/>
</dbReference>
<keyword evidence="2" id="KW-1185">Reference proteome</keyword>
<sequence>MIKLSGHHVDTAMPEAQAALEAAYRARTRPECTCVNPSQPMYIAKIGDKYFVKRMPGTGDAHAPDCQSFEAPEHLSGLAELNGTAIQESADDGTTLLKLDFALTKRGKQAAPPPASGGKATEAVSNPKKMGLSALLHFLWHEGELTKWVPAMEDKRKWGVVRSALRRAASSKTAKGLSLPDVLFIPEPFRVDRSDALQEARKRKFDQIARMGGTGTSLGILIAEYKSHSPSAFGSKFSFKHLPDCYFFADADLTKRFDRIFEDDLVLAEMTDDSHFIVIATFSIARAGYPTLQTIGGMLVTKEFLPFETMKEAELLKTLVRDGRRFIKQLRYNLKPQATVASVVLSDTDKPVAAFISPPGAAPDEVSAIISLIDEAGYPYWVWADEVRMPALPPRKAAFEARK</sequence>
<protein>
    <recommendedName>
        <fullName evidence="3">DUF1173 domain-containing protein</fullName>
    </recommendedName>
</protein>
<dbReference type="OrthoDB" id="7439415at2"/>
<dbReference type="Pfam" id="PF06666">
    <property type="entry name" value="DUF1173"/>
    <property type="match status" value="1"/>
</dbReference>
<dbReference type="AlphaFoldDB" id="A0A1Y0E6X8"/>
<dbReference type="Proteomes" id="UP000195273">
    <property type="component" value="Chromosome"/>
</dbReference>
<accession>A0A1Y0E6X8</accession>
<proteinExistence type="predicted"/>
<evidence type="ECO:0000313" key="2">
    <source>
        <dbReference type="Proteomes" id="UP000195273"/>
    </source>
</evidence>
<dbReference type="KEGG" id="lvs:LOKVESSMR4R_00015"/>
<dbReference type="EMBL" id="CP021431">
    <property type="protein sequence ID" value="ART99363.1"/>
    <property type="molecule type" value="Genomic_DNA"/>
</dbReference>
<gene>
    <name evidence="1" type="ORF">LOKVESSMR4R_00015</name>
</gene>
<evidence type="ECO:0008006" key="3">
    <source>
        <dbReference type="Google" id="ProtNLM"/>
    </source>
</evidence>
<evidence type="ECO:0000313" key="1">
    <source>
        <dbReference type="EMBL" id="ART99363.1"/>
    </source>
</evidence>
<reference evidence="1 2" key="1">
    <citation type="submission" date="2017-05" db="EMBL/GenBank/DDBJ databases">
        <title>Genome Sequence of Loktanella vestfoldensis Strain SMR4r Isolated from a Culture of the Diatom Skeletonema marinoi.</title>
        <authorList>
            <person name="Topel M."/>
            <person name="Pinder M.I.M."/>
            <person name="Johansson O.N."/>
            <person name="Kourtchenko O."/>
            <person name="Godhe A."/>
            <person name="Clarke A.K."/>
        </authorList>
    </citation>
    <scope>NUCLEOTIDE SEQUENCE [LARGE SCALE GENOMIC DNA]</scope>
    <source>
        <strain evidence="1 2">SMR4r</strain>
    </source>
</reference>
<organism evidence="1 2">
    <name type="scientific">Yoonia vestfoldensis</name>
    <dbReference type="NCBI Taxonomy" id="245188"/>
    <lineage>
        <taxon>Bacteria</taxon>
        <taxon>Pseudomonadati</taxon>
        <taxon>Pseudomonadota</taxon>
        <taxon>Alphaproteobacteria</taxon>
        <taxon>Rhodobacterales</taxon>
        <taxon>Paracoccaceae</taxon>
        <taxon>Yoonia</taxon>
    </lineage>
</organism>